<name>A0A1C7F6S3_9VIBR</name>
<evidence type="ECO:0000313" key="1">
    <source>
        <dbReference type="EMBL" id="ANU35656.1"/>
    </source>
</evidence>
<organism evidence="1 2">
    <name type="scientific">Vibrio scophthalmi</name>
    <dbReference type="NCBI Taxonomy" id="45658"/>
    <lineage>
        <taxon>Bacteria</taxon>
        <taxon>Pseudomonadati</taxon>
        <taxon>Pseudomonadota</taxon>
        <taxon>Gammaproteobacteria</taxon>
        <taxon>Vibrionales</taxon>
        <taxon>Vibrionaceae</taxon>
        <taxon>Vibrio</taxon>
    </lineage>
</organism>
<dbReference type="Proteomes" id="UP000092528">
    <property type="component" value="Chromosome 1"/>
</dbReference>
<proteinExistence type="predicted"/>
<gene>
    <name evidence="1" type="ORF">VSVS05_00523</name>
</gene>
<dbReference type="EMBL" id="CP016414">
    <property type="protein sequence ID" value="ANU35656.1"/>
    <property type="molecule type" value="Genomic_DNA"/>
</dbReference>
<reference evidence="1 2" key="1">
    <citation type="submission" date="2016-07" db="EMBL/GenBank/DDBJ databases">
        <title>Genome sequencing of Vibrio scophthalmi strain VS-05, an isolated from Paralichthys olivaceus.</title>
        <authorList>
            <person name="Han H.-J."/>
        </authorList>
    </citation>
    <scope>NUCLEOTIDE SEQUENCE [LARGE SCALE GENOMIC DNA]</scope>
    <source>
        <strain evidence="1 2">VS-05</strain>
    </source>
</reference>
<dbReference type="AlphaFoldDB" id="A0A1C7F6S3"/>
<keyword evidence="2" id="KW-1185">Reference proteome</keyword>
<accession>A0A1C7F6S3</accession>
<evidence type="ECO:0000313" key="2">
    <source>
        <dbReference type="Proteomes" id="UP000092528"/>
    </source>
</evidence>
<dbReference type="RefSeq" id="WP_065545108.1">
    <property type="nucleotide sequence ID" value="NZ_CP016414.1"/>
</dbReference>
<sequence length="492" mass="56871">MNVDYFNFSEKFLLISLLSKHGCEFDFSERIDRFSERYNVSSNNVTSLFSKLTKSGFLEKERRYPEKDKAKYRYCFKASLAGWFYEQSVLGVRNDVRDLKFFLREMEARYPNANRTIPADQRWFLLILIAHQDEFGTVTHLTIKDLCYLMGGIREERFKRIQKKSVDAGLISVLKTSATFFHEVKNVYLLKGSKGIKVGEVKSSEIKSSSVPYIPSSYELFHKLYVNNFGYLSKEKVYSRVVFSWQENIASYKHSVPKEIDGLLRKVPLVRYGGIKLLYDKYLNSSSTDTSELMQVKLNRLATLIINEYSDEINFEDEQSMEVLLNKLSNDKKILYFLKWDNLLSKGMLNTIGKIPDASLEKLQKKSINLSKPIDYTSLSNEESSVLSLYFGTVQGMIAFSLCIAQQCKQFLNEHGGAVQGKYQHTIDANLYVSKALPMVKLREHILLTIHSYTSSNQDQEYFHTIKHQGREGKNKGKFIYECSVIESTLIT</sequence>
<protein>
    <submittedName>
        <fullName evidence="1">Uncharacterized protein</fullName>
    </submittedName>
</protein>